<dbReference type="SUPFAM" id="SSF88723">
    <property type="entry name" value="PIN domain-like"/>
    <property type="match status" value="1"/>
</dbReference>
<reference evidence="7" key="1">
    <citation type="submission" date="2022-10" db="EMBL/GenBank/DDBJ databases">
        <authorList>
            <person name="Koch H."/>
        </authorList>
    </citation>
    <scope>NUCLEOTIDE SEQUENCE</scope>
    <source>
        <strain evidence="7">DNF</strain>
    </source>
</reference>
<keyword evidence="3 5" id="KW-0479">Metal-binding</keyword>
<feature type="domain" description="PIN" evidence="6">
    <location>
        <begin position="5"/>
        <end position="129"/>
    </location>
</feature>
<comment type="cofactor">
    <cofactor evidence="5">
        <name>Mg(2+)</name>
        <dbReference type="ChEBI" id="CHEBI:18420"/>
    </cofactor>
</comment>
<sequence>MVNLFVDTNVFLRFLTNDDPGKAKRAETLFRDALRGKVRLATSLLVIAEIIWTLESFYKVAKPDIAAKVEKILNTPNLECPDMPLILLALDLYVHASIDFVDAYTAFEMRERGLTQILTYDHKHFARVPWIQIEDF</sequence>
<dbReference type="PANTHER" id="PTHR38826:SF5">
    <property type="entry name" value="RIBONUCLEASE VAPC13"/>
    <property type="match status" value="1"/>
</dbReference>
<dbReference type="GO" id="GO:0000287">
    <property type="term" value="F:magnesium ion binding"/>
    <property type="evidence" value="ECO:0007669"/>
    <property type="project" value="UniProtKB-UniRule"/>
</dbReference>
<dbReference type="InterPro" id="IPR002716">
    <property type="entry name" value="PIN_dom"/>
</dbReference>
<dbReference type="InterPro" id="IPR022907">
    <property type="entry name" value="VapC_family"/>
</dbReference>
<gene>
    <name evidence="5" type="primary">vapC</name>
    <name evidence="7" type="ORF">DNFV4_03741</name>
</gene>
<keyword evidence="8" id="KW-1185">Reference proteome</keyword>
<organism evidence="7 8">
    <name type="scientific">Nitrospira tepida</name>
    <dbReference type="NCBI Taxonomy" id="2973512"/>
    <lineage>
        <taxon>Bacteria</taxon>
        <taxon>Pseudomonadati</taxon>
        <taxon>Nitrospirota</taxon>
        <taxon>Nitrospiria</taxon>
        <taxon>Nitrospirales</taxon>
        <taxon>Nitrospiraceae</taxon>
        <taxon>Nitrospira</taxon>
    </lineage>
</organism>
<dbReference type="Pfam" id="PF01850">
    <property type="entry name" value="PIN"/>
    <property type="match status" value="1"/>
</dbReference>
<dbReference type="GO" id="GO:0016787">
    <property type="term" value="F:hydrolase activity"/>
    <property type="evidence" value="ECO:0007669"/>
    <property type="project" value="UniProtKB-KW"/>
</dbReference>
<keyword evidence="5" id="KW-0460">Magnesium</keyword>
<dbReference type="EC" id="3.1.-.-" evidence="5"/>
<dbReference type="KEGG" id="nti:DNFV4_03741"/>
<dbReference type="Gene3D" id="3.40.50.1010">
    <property type="entry name" value="5'-nuclease"/>
    <property type="match status" value="1"/>
</dbReference>
<evidence type="ECO:0000256" key="5">
    <source>
        <dbReference type="HAMAP-Rule" id="MF_00265"/>
    </source>
</evidence>
<dbReference type="AlphaFoldDB" id="A0AA86N2E8"/>
<dbReference type="HAMAP" id="MF_00265">
    <property type="entry name" value="VapC_Nob1"/>
    <property type="match status" value="1"/>
</dbReference>
<dbReference type="InterPro" id="IPR052106">
    <property type="entry name" value="PINc/VapC_TA"/>
</dbReference>
<dbReference type="InterPro" id="IPR029060">
    <property type="entry name" value="PIN-like_dom_sf"/>
</dbReference>
<dbReference type="Proteomes" id="UP001179121">
    <property type="component" value="Chromosome"/>
</dbReference>
<evidence type="ECO:0000313" key="8">
    <source>
        <dbReference type="Proteomes" id="UP001179121"/>
    </source>
</evidence>
<proteinExistence type="inferred from homology"/>
<evidence type="ECO:0000256" key="3">
    <source>
        <dbReference type="ARBA" id="ARBA00022723"/>
    </source>
</evidence>
<dbReference type="GO" id="GO:0004540">
    <property type="term" value="F:RNA nuclease activity"/>
    <property type="evidence" value="ECO:0007669"/>
    <property type="project" value="InterPro"/>
</dbReference>
<evidence type="ECO:0000313" key="7">
    <source>
        <dbReference type="EMBL" id="CAI4033305.1"/>
    </source>
</evidence>
<feature type="binding site" evidence="5">
    <location>
        <position position="102"/>
    </location>
    <ligand>
        <name>Mg(2+)</name>
        <dbReference type="ChEBI" id="CHEBI:18420"/>
    </ligand>
</feature>
<dbReference type="EMBL" id="OX365700">
    <property type="protein sequence ID" value="CAI4033305.1"/>
    <property type="molecule type" value="Genomic_DNA"/>
</dbReference>
<evidence type="ECO:0000256" key="4">
    <source>
        <dbReference type="ARBA" id="ARBA00022801"/>
    </source>
</evidence>
<feature type="binding site" evidence="5">
    <location>
        <position position="7"/>
    </location>
    <ligand>
        <name>Mg(2+)</name>
        <dbReference type="ChEBI" id="CHEBI:18420"/>
    </ligand>
</feature>
<keyword evidence="5" id="KW-0800">Toxin</keyword>
<dbReference type="PANTHER" id="PTHR38826">
    <property type="entry name" value="RIBONUCLEASE VAPC13"/>
    <property type="match status" value="1"/>
</dbReference>
<dbReference type="RefSeq" id="WP_289270397.1">
    <property type="nucleotide sequence ID" value="NZ_OX365700.1"/>
</dbReference>
<keyword evidence="4 5" id="KW-0378">Hydrolase</keyword>
<accession>A0AA86N2E8</accession>
<evidence type="ECO:0000256" key="2">
    <source>
        <dbReference type="ARBA" id="ARBA00022722"/>
    </source>
</evidence>
<evidence type="ECO:0000259" key="6">
    <source>
        <dbReference type="Pfam" id="PF01850"/>
    </source>
</evidence>
<dbReference type="GO" id="GO:0090729">
    <property type="term" value="F:toxin activity"/>
    <property type="evidence" value="ECO:0007669"/>
    <property type="project" value="UniProtKB-KW"/>
</dbReference>
<evidence type="ECO:0000256" key="1">
    <source>
        <dbReference type="ARBA" id="ARBA00022649"/>
    </source>
</evidence>
<protein>
    <recommendedName>
        <fullName evidence="5">Ribonuclease VapC</fullName>
        <shortName evidence="5">RNase VapC</shortName>
        <ecNumber evidence="5">3.1.-.-</ecNumber>
    </recommendedName>
    <alternativeName>
        <fullName evidence="5">Toxin VapC</fullName>
    </alternativeName>
</protein>
<keyword evidence="1 5" id="KW-1277">Toxin-antitoxin system</keyword>
<keyword evidence="2 5" id="KW-0540">Nuclease</keyword>
<name>A0AA86N2E8_9BACT</name>
<comment type="similarity">
    <text evidence="5">Belongs to the PINc/VapC protein family.</text>
</comment>
<comment type="function">
    <text evidence="5">Toxic component of a toxin-antitoxin (TA) system. An RNase.</text>
</comment>